<name>A0A0F9YEP2_9BACT</name>
<keyword evidence="1" id="KW-1133">Transmembrane helix</keyword>
<keyword evidence="1" id="KW-0812">Transmembrane</keyword>
<evidence type="ECO:0000313" key="3">
    <source>
        <dbReference type="Proteomes" id="UP000034934"/>
    </source>
</evidence>
<dbReference type="Proteomes" id="UP000034934">
    <property type="component" value="Unassembled WGS sequence"/>
</dbReference>
<evidence type="ECO:0000256" key="1">
    <source>
        <dbReference type="SAM" id="Phobius"/>
    </source>
</evidence>
<keyword evidence="1" id="KW-0472">Membrane</keyword>
<dbReference type="EMBL" id="LBOG01000007">
    <property type="protein sequence ID" value="KKP29838.1"/>
    <property type="molecule type" value="Genomic_DNA"/>
</dbReference>
<protein>
    <submittedName>
        <fullName evidence="2">Uncharacterized protein</fullName>
    </submittedName>
</protein>
<proteinExistence type="predicted"/>
<dbReference type="AlphaFoldDB" id="A0A0F9YEP2"/>
<accession>A0A0F9YEP2</accession>
<organism evidence="2 3">
    <name type="scientific">Candidatus Nomurabacteria bacterium GW2011_GWF1_31_48</name>
    <dbReference type="NCBI Taxonomy" id="1618767"/>
    <lineage>
        <taxon>Bacteria</taxon>
        <taxon>Candidatus Nomuraibacteriota</taxon>
    </lineage>
</organism>
<feature type="transmembrane region" description="Helical" evidence="1">
    <location>
        <begin position="9"/>
        <end position="29"/>
    </location>
</feature>
<comment type="caution">
    <text evidence="2">The sequence shown here is derived from an EMBL/GenBank/DDBJ whole genome shotgun (WGS) entry which is preliminary data.</text>
</comment>
<reference evidence="2 3" key="1">
    <citation type="journal article" date="2015" name="Nature">
        <title>rRNA introns, odd ribosomes, and small enigmatic genomes across a large radiation of phyla.</title>
        <authorList>
            <person name="Brown C.T."/>
            <person name="Hug L.A."/>
            <person name="Thomas B.C."/>
            <person name="Sharon I."/>
            <person name="Castelle C.J."/>
            <person name="Singh A."/>
            <person name="Wilkins M.J."/>
            <person name="Williams K.H."/>
            <person name="Banfield J.F."/>
        </authorList>
    </citation>
    <scope>NUCLEOTIDE SEQUENCE [LARGE SCALE GENOMIC DNA]</scope>
</reference>
<evidence type="ECO:0000313" key="2">
    <source>
        <dbReference type="EMBL" id="KKP29838.1"/>
    </source>
</evidence>
<gene>
    <name evidence="2" type="ORF">UR19_C0007G0012</name>
</gene>
<sequence>MKINFREHIFSLILTPLIIIICVISYFRFMVYRDYIVEYEGVCDPLVDKCFIGCEDDACTTEYYYTLIQKYAHDLYKECGNDVTDCEEANICLPDDRECSIVYCDVEVDGALCSIPTNGLDNLQNDINVDVGEEDLLQDNDIDI</sequence>